<dbReference type="RefSeq" id="WP_111714077.1">
    <property type="nucleotide sequence ID" value="NZ_JBHSSR010000001.1"/>
</dbReference>
<evidence type="ECO:0000313" key="4">
    <source>
        <dbReference type="Proteomes" id="UP000249808"/>
    </source>
</evidence>
<organism evidence="3 4">
    <name type="scientific">Macrococcus epidermidis</name>
    <dbReference type="NCBI Taxonomy" id="1902580"/>
    <lineage>
        <taxon>Bacteria</taxon>
        <taxon>Bacillati</taxon>
        <taxon>Bacillota</taxon>
        <taxon>Bacilli</taxon>
        <taxon>Bacillales</taxon>
        <taxon>Staphylococcaceae</taxon>
        <taxon>Macrococcus</taxon>
    </lineage>
</organism>
<evidence type="ECO:0000313" key="3">
    <source>
        <dbReference type="EMBL" id="RAK45896.1"/>
    </source>
</evidence>
<proteinExistence type="predicted"/>
<protein>
    <recommendedName>
        <fullName evidence="5">Lipoprotein</fullName>
    </recommendedName>
</protein>
<gene>
    <name evidence="3" type="ORF">BHU61_00185</name>
</gene>
<feature type="compositionally biased region" description="Basic and acidic residues" evidence="1">
    <location>
        <begin position="24"/>
        <end position="56"/>
    </location>
</feature>
<sequence length="239" mass="27116">MKKIMCLFLIFVVFITGCDNSTDSQKENEDLKSETKKDTSKAKNKKEISTINDKKNITSTVEDASEEEKNLEKNVSTKSSEEVTKPYINLNNVVDRNILHSIIYNNNYNEYEKRTAYNSALANGILPQGNVIDGLTVDAYESSLRVESGAEKLGYNQNNVEQSNTTRDVNAEINNAKTKDEYINALRKKYNGGLSSGEIQTMYAIEQGYYDGDDAEEVYEELKRRKAEVNAGMYNQYKK</sequence>
<feature type="signal peptide" evidence="2">
    <location>
        <begin position="1"/>
        <end position="21"/>
    </location>
</feature>
<keyword evidence="2" id="KW-0732">Signal</keyword>
<dbReference type="EMBL" id="PZJH01000001">
    <property type="protein sequence ID" value="RAK45896.1"/>
    <property type="molecule type" value="Genomic_DNA"/>
</dbReference>
<reference evidence="3 4" key="1">
    <citation type="journal article" date="2018" name="Front. Microbiol.">
        <title>Description and Comparative Genomics of Macrococcus caseolyticus subsp. hominis subsp. nov., Macrococcus goetzii sp. nov., Macrococcus epidermidis sp. nov., and Macrococcus bohemicus sp. nov., Novel Macrococci From Human Clinical Material With Virulence Potential and Suspected Uptake of Foreign DNA by Natural Transformation.</title>
        <authorList>
            <person name="Maslanova I."/>
            <person name="Wertheimer Z."/>
            <person name="Sedlacek I."/>
            <person name="Svec P."/>
            <person name="Indrakova A."/>
            <person name="Kovarovic V."/>
            <person name="Schumann P."/>
            <person name="Sproer C."/>
            <person name="Kralova S."/>
            <person name="Sedo O."/>
            <person name="Kristofova L."/>
            <person name="Vrbovska V."/>
            <person name="Fuzik T."/>
            <person name="Petras P."/>
            <person name="Zdrahal Z."/>
            <person name="Ruzickova V."/>
            <person name="Doskar J."/>
            <person name="Pantucek R."/>
        </authorList>
    </citation>
    <scope>NUCLEOTIDE SEQUENCE [LARGE SCALE GENOMIC DNA]</scope>
    <source>
        <strain evidence="3 4">01/688</strain>
    </source>
</reference>
<dbReference type="Proteomes" id="UP000249808">
    <property type="component" value="Unassembled WGS sequence"/>
</dbReference>
<accession>A0A327ZV08</accession>
<keyword evidence="4" id="KW-1185">Reference proteome</keyword>
<evidence type="ECO:0000256" key="1">
    <source>
        <dbReference type="SAM" id="MobiDB-lite"/>
    </source>
</evidence>
<dbReference type="AlphaFoldDB" id="A0A327ZV08"/>
<feature type="region of interest" description="Disordered" evidence="1">
    <location>
        <begin position="23"/>
        <end position="82"/>
    </location>
</feature>
<feature type="chain" id="PRO_5038815273" description="Lipoprotein" evidence="2">
    <location>
        <begin position="22"/>
        <end position="239"/>
    </location>
</feature>
<evidence type="ECO:0008006" key="5">
    <source>
        <dbReference type="Google" id="ProtNLM"/>
    </source>
</evidence>
<comment type="caution">
    <text evidence="3">The sequence shown here is derived from an EMBL/GenBank/DDBJ whole genome shotgun (WGS) entry which is preliminary data.</text>
</comment>
<dbReference type="PROSITE" id="PS51257">
    <property type="entry name" value="PROKAR_LIPOPROTEIN"/>
    <property type="match status" value="1"/>
</dbReference>
<evidence type="ECO:0000256" key="2">
    <source>
        <dbReference type="SAM" id="SignalP"/>
    </source>
</evidence>
<name>A0A327ZV08_9STAP</name>